<dbReference type="AlphaFoldDB" id="A0A061EKK0"/>
<dbReference type="InParanoid" id="A0A061EKK0"/>
<evidence type="ECO:0000313" key="1">
    <source>
        <dbReference type="EMBL" id="EOY05391.1"/>
    </source>
</evidence>
<protein>
    <submittedName>
        <fullName evidence="1">Uncharacterized protein</fullName>
    </submittedName>
</protein>
<sequence>MVWSRNVNKLFKEGMLQHLHSRDNSSLCTVSDIIQKIRTTITYRGAVFGMISFRILASSKCTIYKGDRIKPN</sequence>
<gene>
    <name evidence="1" type="ORF">TCM_020401</name>
</gene>
<dbReference type="Gramene" id="EOY05391">
    <property type="protein sequence ID" value="EOY05391"/>
    <property type="gene ID" value="TCM_020401"/>
</dbReference>
<dbReference type="Proteomes" id="UP000026915">
    <property type="component" value="Chromosome 4"/>
</dbReference>
<organism evidence="1 2">
    <name type="scientific">Theobroma cacao</name>
    <name type="common">Cacao</name>
    <name type="synonym">Cocoa</name>
    <dbReference type="NCBI Taxonomy" id="3641"/>
    <lineage>
        <taxon>Eukaryota</taxon>
        <taxon>Viridiplantae</taxon>
        <taxon>Streptophyta</taxon>
        <taxon>Embryophyta</taxon>
        <taxon>Tracheophyta</taxon>
        <taxon>Spermatophyta</taxon>
        <taxon>Magnoliopsida</taxon>
        <taxon>eudicotyledons</taxon>
        <taxon>Gunneridae</taxon>
        <taxon>Pentapetalae</taxon>
        <taxon>rosids</taxon>
        <taxon>malvids</taxon>
        <taxon>Malvales</taxon>
        <taxon>Malvaceae</taxon>
        <taxon>Byttnerioideae</taxon>
        <taxon>Theobroma</taxon>
    </lineage>
</organism>
<proteinExistence type="predicted"/>
<reference evidence="1 2" key="1">
    <citation type="journal article" date="2013" name="Genome Biol.">
        <title>The genome sequence of the most widely cultivated cacao type and its use to identify candidate genes regulating pod color.</title>
        <authorList>
            <person name="Motamayor J.C."/>
            <person name="Mockaitis K."/>
            <person name="Schmutz J."/>
            <person name="Haiminen N."/>
            <person name="Iii D.L."/>
            <person name="Cornejo O."/>
            <person name="Findley S.D."/>
            <person name="Zheng P."/>
            <person name="Utro F."/>
            <person name="Royaert S."/>
            <person name="Saski C."/>
            <person name="Jenkins J."/>
            <person name="Podicheti R."/>
            <person name="Zhao M."/>
            <person name="Scheffler B.E."/>
            <person name="Stack J.C."/>
            <person name="Feltus F.A."/>
            <person name="Mustiga G.M."/>
            <person name="Amores F."/>
            <person name="Phillips W."/>
            <person name="Marelli J.P."/>
            <person name="May G.D."/>
            <person name="Shapiro H."/>
            <person name="Ma J."/>
            <person name="Bustamante C.D."/>
            <person name="Schnell R.J."/>
            <person name="Main D."/>
            <person name="Gilbert D."/>
            <person name="Parida L."/>
            <person name="Kuhn D.N."/>
        </authorList>
    </citation>
    <scope>NUCLEOTIDE SEQUENCE [LARGE SCALE GENOMIC DNA]</scope>
    <source>
        <strain evidence="2">cv. Matina 1-6</strain>
    </source>
</reference>
<name>A0A061EKK0_THECC</name>
<keyword evidence="2" id="KW-1185">Reference proteome</keyword>
<dbReference type="EMBL" id="CM001882">
    <property type="protein sequence ID" value="EOY05391.1"/>
    <property type="molecule type" value="Genomic_DNA"/>
</dbReference>
<accession>A0A061EKK0</accession>
<evidence type="ECO:0000313" key="2">
    <source>
        <dbReference type="Proteomes" id="UP000026915"/>
    </source>
</evidence>
<dbReference type="HOGENOM" id="CLU_2727323_0_0_1"/>